<keyword evidence="4" id="KW-1133">Transmembrane helix</keyword>
<evidence type="ECO:0000313" key="9">
    <source>
        <dbReference type="Proteomes" id="UP000325785"/>
    </source>
</evidence>
<dbReference type="Gene3D" id="1.10.10.60">
    <property type="entry name" value="Homeodomain-like"/>
    <property type="match status" value="1"/>
</dbReference>
<evidence type="ECO:0000313" key="6">
    <source>
        <dbReference type="EMBL" id="KRS19400.1"/>
    </source>
</evidence>
<dbReference type="Pfam" id="PF12833">
    <property type="entry name" value="HTH_18"/>
    <property type="match status" value="1"/>
</dbReference>
<dbReference type="CDD" id="cd03136">
    <property type="entry name" value="GATase1_AraC_ArgR_like"/>
    <property type="match status" value="1"/>
</dbReference>
<proteinExistence type="predicted"/>
<dbReference type="Gene3D" id="3.40.50.880">
    <property type="match status" value="1"/>
</dbReference>
<dbReference type="RefSeq" id="WP_057812252.1">
    <property type="nucleotide sequence ID" value="NZ_CP031598.1"/>
</dbReference>
<dbReference type="STRING" id="540747.SAMN04488031_102365"/>
<keyword evidence="2" id="KW-0238">DNA-binding</keyword>
<dbReference type="InterPro" id="IPR052158">
    <property type="entry name" value="INH-QAR"/>
</dbReference>
<sequence length="328" mass="35880">MTAPDKPKRYVFLLIPGFSMLGFTCALEALTLANRHASGRQYYTWRLLSADGGPAAAWNGVTVQVDDGLCELKRDDTLVVCAGEDVAAGSTKQVLAWLRRETRKGLSFGSLSSGAYTLALAGLIAGKRISTHWEYKTALVEALPRVSIEDKIYSVDGRVFSCAGGASSMDLMLHLIHEDYGSEISDWVAEQMVYTAPRDHSHSQRIPVQDRTGVRDRKLALAVETMRNNAEEPLSPDEVAEAVGLSTRQLERLFAKHLGTSPAKYYLSLRLERARQVLRQTELSVAEVSVLCGFVSPSHFSRSYKAAFGVTPSKEAGGRKLLWAAKGG</sequence>
<evidence type="ECO:0000313" key="8">
    <source>
        <dbReference type="Proteomes" id="UP000051401"/>
    </source>
</evidence>
<keyword evidence="4" id="KW-0472">Membrane</keyword>
<dbReference type="SMART" id="SM00342">
    <property type="entry name" value="HTH_ARAC"/>
    <property type="match status" value="1"/>
</dbReference>
<dbReference type="GO" id="GO:0043565">
    <property type="term" value="F:sequence-specific DNA binding"/>
    <property type="evidence" value="ECO:0007669"/>
    <property type="project" value="InterPro"/>
</dbReference>
<dbReference type="PANTHER" id="PTHR43130">
    <property type="entry name" value="ARAC-FAMILY TRANSCRIPTIONAL REGULATOR"/>
    <property type="match status" value="1"/>
</dbReference>
<dbReference type="OrthoDB" id="9793400at2"/>
<dbReference type="InterPro" id="IPR002818">
    <property type="entry name" value="DJ-1/PfpI"/>
</dbReference>
<accession>A0A0T5PEG0</accession>
<keyword evidence="3" id="KW-0804">Transcription</keyword>
<dbReference type="InterPro" id="IPR018062">
    <property type="entry name" value="HTH_AraC-typ_CS"/>
</dbReference>
<organism evidence="6 8">
    <name type="scientific">Roseovarius indicus</name>
    <dbReference type="NCBI Taxonomy" id="540747"/>
    <lineage>
        <taxon>Bacteria</taxon>
        <taxon>Pseudomonadati</taxon>
        <taxon>Pseudomonadota</taxon>
        <taxon>Alphaproteobacteria</taxon>
        <taxon>Rhodobacterales</taxon>
        <taxon>Roseobacteraceae</taxon>
        <taxon>Roseovarius</taxon>
    </lineage>
</organism>
<evidence type="ECO:0000259" key="5">
    <source>
        <dbReference type="PROSITE" id="PS01124"/>
    </source>
</evidence>
<keyword evidence="1" id="KW-0805">Transcription regulation</keyword>
<dbReference type="InterPro" id="IPR009057">
    <property type="entry name" value="Homeodomain-like_sf"/>
</dbReference>
<dbReference type="PANTHER" id="PTHR43130:SF3">
    <property type="entry name" value="HTH-TYPE TRANSCRIPTIONAL REGULATOR RV1931C"/>
    <property type="match status" value="1"/>
</dbReference>
<dbReference type="InterPro" id="IPR018060">
    <property type="entry name" value="HTH_AraC"/>
</dbReference>
<keyword evidence="4" id="KW-0812">Transmembrane</keyword>
<evidence type="ECO:0000256" key="2">
    <source>
        <dbReference type="ARBA" id="ARBA00023125"/>
    </source>
</evidence>
<dbReference type="PROSITE" id="PS00041">
    <property type="entry name" value="HTH_ARAC_FAMILY_1"/>
    <property type="match status" value="1"/>
</dbReference>
<dbReference type="EMBL" id="CP031598">
    <property type="protein sequence ID" value="QEW29293.1"/>
    <property type="molecule type" value="Genomic_DNA"/>
</dbReference>
<evidence type="ECO:0000256" key="3">
    <source>
        <dbReference type="ARBA" id="ARBA00023163"/>
    </source>
</evidence>
<dbReference type="KEGG" id="rid:RIdsm_05136"/>
<dbReference type="InterPro" id="IPR020449">
    <property type="entry name" value="Tscrpt_reg_AraC-type_HTH"/>
</dbReference>
<protein>
    <submittedName>
        <fullName evidence="6">AraC family transcriptional regulator</fullName>
    </submittedName>
    <submittedName>
        <fullName evidence="7">Carnitine catabolism transcriptional activator</fullName>
    </submittedName>
</protein>
<dbReference type="Pfam" id="PF01965">
    <property type="entry name" value="DJ-1_PfpI"/>
    <property type="match status" value="1"/>
</dbReference>
<dbReference type="PROSITE" id="PS01124">
    <property type="entry name" value="HTH_ARAC_FAMILY_2"/>
    <property type="match status" value="1"/>
</dbReference>
<dbReference type="Proteomes" id="UP000325785">
    <property type="component" value="Chromosome"/>
</dbReference>
<dbReference type="SUPFAM" id="SSF46689">
    <property type="entry name" value="Homeodomain-like"/>
    <property type="match status" value="2"/>
</dbReference>
<evidence type="ECO:0000256" key="1">
    <source>
        <dbReference type="ARBA" id="ARBA00023015"/>
    </source>
</evidence>
<feature type="transmembrane region" description="Helical" evidence="4">
    <location>
        <begin position="106"/>
        <end position="126"/>
    </location>
</feature>
<name>A0A0T5PEG0_9RHOB</name>
<reference evidence="7 9" key="2">
    <citation type="submission" date="2018-08" db="EMBL/GenBank/DDBJ databases">
        <title>Genetic Globetrotter - A new plasmid hitch-hiking vast phylogenetic and geographic distances.</title>
        <authorList>
            <person name="Vollmers J."/>
            <person name="Petersen J."/>
        </authorList>
    </citation>
    <scope>NUCLEOTIDE SEQUENCE [LARGE SCALE GENOMIC DNA]</scope>
    <source>
        <strain evidence="7 9">DSM 26383</strain>
    </source>
</reference>
<dbReference type="PRINTS" id="PR00032">
    <property type="entry name" value="HTHARAC"/>
</dbReference>
<dbReference type="EMBL" id="LAXI01000001">
    <property type="protein sequence ID" value="KRS19400.1"/>
    <property type="molecule type" value="Genomic_DNA"/>
</dbReference>
<dbReference type="PATRIC" id="fig|540747.5.peg.137"/>
<keyword evidence="8" id="KW-1185">Reference proteome</keyword>
<feature type="domain" description="HTH araC/xylS-type" evidence="5">
    <location>
        <begin position="220"/>
        <end position="318"/>
    </location>
</feature>
<evidence type="ECO:0000313" key="7">
    <source>
        <dbReference type="EMBL" id="QEW29293.1"/>
    </source>
</evidence>
<feature type="transmembrane region" description="Helical" evidence="4">
    <location>
        <begin position="12"/>
        <end position="33"/>
    </location>
</feature>
<gene>
    <name evidence="7" type="primary">cdhR_12</name>
    <name evidence="7" type="ORF">RIdsm_05136</name>
    <name evidence="6" type="ORF">XM52_00680</name>
</gene>
<dbReference type="SUPFAM" id="SSF52317">
    <property type="entry name" value="Class I glutamine amidotransferase-like"/>
    <property type="match status" value="1"/>
</dbReference>
<evidence type="ECO:0000256" key="4">
    <source>
        <dbReference type="SAM" id="Phobius"/>
    </source>
</evidence>
<dbReference type="AlphaFoldDB" id="A0A0T5PEG0"/>
<reference evidence="6 8" key="1">
    <citation type="submission" date="2015-04" db="EMBL/GenBank/DDBJ databases">
        <title>The draft genome sequence of Roseovarius indicus B108T.</title>
        <authorList>
            <person name="Li G."/>
            <person name="Lai Q."/>
            <person name="Shao Z."/>
            <person name="Yan P."/>
        </authorList>
    </citation>
    <scope>NUCLEOTIDE SEQUENCE [LARGE SCALE GENOMIC DNA]</scope>
    <source>
        <strain evidence="6 8">B108</strain>
    </source>
</reference>
<dbReference type="InterPro" id="IPR029062">
    <property type="entry name" value="Class_I_gatase-like"/>
</dbReference>
<dbReference type="GO" id="GO:0003700">
    <property type="term" value="F:DNA-binding transcription factor activity"/>
    <property type="evidence" value="ECO:0007669"/>
    <property type="project" value="InterPro"/>
</dbReference>
<dbReference type="Proteomes" id="UP000051401">
    <property type="component" value="Unassembled WGS sequence"/>
</dbReference>